<sequence>MKRTVLFAAAALLALSTAQAQTSSPTKIKTKSKSETGASVKTKTETDAEPVTLNGPIKRVETLSGIDVFPASGGQTIMLSFTQQFTKPGTLVMTDYKNKPIYSTELDPTNNTGAPVDLGRIPAGTYLVEAKTGNYVYWKKVRIKYPSAPVSTKKRR</sequence>
<accession>A0A4Z0Q9E1</accession>
<evidence type="ECO:0000313" key="3">
    <source>
        <dbReference type="EMBL" id="TGE25989.1"/>
    </source>
</evidence>
<dbReference type="EMBL" id="SRLC01000001">
    <property type="protein sequence ID" value="TGE25989.1"/>
    <property type="molecule type" value="Genomic_DNA"/>
</dbReference>
<feature type="chain" id="PRO_5021243743" description="T9SS type A sorting domain-containing protein" evidence="2">
    <location>
        <begin position="21"/>
        <end position="156"/>
    </location>
</feature>
<dbReference type="RefSeq" id="WP_135463566.1">
    <property type="nucleotide sequence ID" value="NZ_SRLC01000001.1"/>
</dbReference>
<dbReference type="OrthoDB" id="885753at2"/>
<proteinExistence type="predicted"/>
<organism evidence="3 4">
    <name type="scientific">Hymenobacter aquaticus</name>
    <dbReference type="NCBI Taxonomy" id="1867101"/>
    <lineage>
        <taxon>Bacteria</taxon>
        <taxon>Pseudomonadati</taxon>
        <taxon>Bacteroidota</taxon>
        <taxon>Cytophagia</taxon>
        <taxon>Cytophagales</taxon>
        <taxon>Hymenobacteraceae</taxon>
        <taxon>Hymenobacter</taxon>
    </lineage>
</organism>
<keyword evidence="4" id="KW-1185">Reference proteome</keyword>
<comment type="caution">
    <text evidence="3">The sequence shown here is derived from an EMBL/GenBank/DDBJ whole genome shotgun (WGS) entry which is preliminary data.</text>
</comment>
<dbReference type="Proteomes" id="UP000297549">
    <property type="component" value="Unassembled WGS sequence"/>
</dbReference>
<evidence type="ECO:0000256" key="1">
    <source>
        <dbReference type="SAM" id="MobiDB-lite"/>
    </source>
</evidence>
<name>A0A4Z0Q9E1_9BACT</name>
<evidence type="ECO:0000313" key="4">
    <source>
        <dbReference type="Proteomes" id="UP000297549"/>
    </source>
</evidence>
<reference evidence="3 4" key="1">
    <citation type="submission" date="2019-04" db="EMBL/GenBank/DDBJ databases">
        <authorList>
            <person name="Feng G."/>
            <person name="Zhang J."/>
            <person name="Zhu H."/>
        </authorList>
    </citation>
    <scope>NUCLEOTIDE SEQUENCE [LARGE SCALE GENOMIC DNA]</scope>
    <source>
        <strain evidence="3 4">JCM 31653</strain>
    </source>
</reference>
<gene>
    <name evidence="3" type="ORF">E5K00_12590</name>
</gene>
<feature type="region of interest" description="Disordered" evidence="1">
    <location>
        <begin position="23"/>
        <end position="47"/>
    </location>
</feature>
<keyword evidence="2" id="KW-0732">Signal</keyword>
<feature type="signal peptide" evidence="2">
    <location>
        <begin position="1"/>
        <end position="20"/>
    </location>
</feature>
<evidence type="ECO:0000256" key="2">
    <source>
        <dbReference type="SAM" id="SignalP"/>
    </source>
</evidence>
<protein>
    <recommendedName>
        <fullName evidence="5">T9SS type A sorting domain-containing protein</fullName>
    </recommendedName>
</protein>
<dbReference type="AlphaFoldDB" id="A0A4Z0Q9E1"/>
<evidence type="ECO:0008006" key="5">
    <source>
        <dbReference type="Google" id="ProtNLM"/>
    </source>
</evidence>